<dbReference type="Gene3D" id="3.40.50.2000">
    <property type="entry name" value="Glycogen Phosphorylase B"/>
    <property type="match status" value="1"/>
</dbReference>
<keyword evidence="4 7" id="KW-0808">Transferase</keyword>
<dbReference type="InterPro" id="IPR003358">
    <property type="entry name" value="tRNA_(Gua-N-7)_MeTrfase_Trmb"/>
</dbReference>
<dbReference type="GO" id="GO:0005886">
    <property type="term" value="C:plasma membrane"/>
    <property type="evidence" value="ECO:0007669"/>
    <property type="project" value="TreeGrafter"/>
</dbReference>
<dbReference type="CDD" id="cd02440">
    <property type="entry name" value="AdoMet_MTases"/>
    <property type="match status" value="1"/>
</dbReference>
<dbReference type="FunFam" id="3.40.50.2000:FF:000432">
    <property type="entry name" value="3-deoxy-D-manno-octulosonic acid transferase"/>
    <property type="match status" value="1"/>
</dbReference>
<dbReference type="InterPro" id="IPR029063">
    <property type="entry name" value="SAM-dependent_MTases_sf"/>
</dbReference>
<evidence type="ECO:0000256" key="8">
    <source>
        <dbReference type="PIRSR" id="PIRSR639901-1"/>
    </source>
</evidence>
<feature type="binding site" evidence="7">
    <location>
        <position position="495"/>
    </location>
    <ligand>
        <name>S-adenosyl-L-methionine</name>
        <dbReference type="ChEBI" id="CHEBI:59789"/>
    </ligand>
</feature>
<dbReference type="InterPro" id="IPR007507">
    <property type="entry name" value="Glycos_transf_N"/>
</dbReference>
<dbReference type="PANTHER" id="PTHR42755">
    <property type="entry name" value="3-DEOXY-MANNO-OCTULOSONATE CYTIDYLYLTRANSFERASE"/>
    <property type="match status" value="1"/>
</dbReference>
<proteinExistence type="inferred from homology"/>
<feature type="domain" description="3-deoxy-D-manno-octulosonic-acid transferase N-terminal" evidence="10">
    <location>
        <begin position="36"/>
        <end position="202"/>
    </location>
</feature>
<dbReference type="NCBIfam" id="NF001080">
    <property type="entry name" value="PRK00121.2-2"/>
    <property type="match status" value="1"/>
</dbReference>
<evidence type="ECO:0000256" key="5">
    <source>
        <dbReference type="ARBA" id="ARBA00022691"/>
    </source>
</evidence>
<evidence type="ECO:0000256" key="2">
    <source>
        <dbReference type="ARBA" id="ARBA00003015"/>
    </source>
</evidence>
<feature type="active site" description="Proton acceptor" evidence="8">
    <location>
        <position position="51"/>
    </location>
</feature>
<dbReference type="NCBIfam" id="TIGR00091">
    <property type="entry name" value="tRNA (guanosine(46)-N7)-methyltransferase TrmB"/>
    <property type="match status" value="1"/>
</dbReference>
<dbReference type="PANTHER" id="PTHR42755:SF1">
    <property type="entry name" value="3-DEOXY-D-MANNO-OCTULOSONIC ACID TRANSFERASE, MITOCHONDRIAL-RELATED"/>
    <property type="match status" value="1"/>
</dbReference>
<keyword evidence="3 7" id="KW-0489">Methyltransferase</keyword>
<evidence type="ECO:0000256" key="3">
    <source>
        <dbReference type="ARBA" id="ARBA00022603"/>
    </source>
</evidence>
<dbReference type="EMBL" id="ACDE02000023">
    <property type="protein sequence ID" value="EEO41080.1"/>
    <property type="molecule type" value="Genomic_DNA"/>
</dbReference>
<dbReference type="AlphaFoldDB" id="A0A0M1VX87"/>
<comment type="catalytic activity">
    <reaction evidence="1 7">
        <text>guanosine(46) in tRNA + S-adenosyl-L-methionine = N(7)-methylguanosine(46) in tRNA + S-adenosyl-L-homocysteine</text>
        <dbReference type="Rhea" id="RHEA:42708"/>
        <dbReference type="Rhea" id="RHEA-COMP:10188"/>
        <dbReference type="Rhea" id="RHEA-COMP:10189"/>
        <dbReference type="ChEBI" id="CHEBI:57856"/>
        <dbReference type="ChEBI" id="CHEBI:59789"/>
        <dbReference type="ChEBI" id="CHEBI:74269"/>
        <dbReference type="ChEBI" id="CHEBI:74480"/>
        <dbReference type="EC" id="2.1.1.33"/>
    </reaction>
</comment>
<dbReference type="SUPFAM" id="SSF53335">
    <property type="entry name" value="S-adenosyl-L-methionine-dependent methyltransferases"/>
    <property type="match status" value="1"/>
</dbReference>
<evidence type="ECO:0000256" key="7">
    <source>
        <dbReference type="HAMAP-Rule" id="MF_01057"/>
    </source>
</evidence>
<dbReference type="GO" id="GO:0008176">
    <property type="term" value="F:tRNA (guanine(46)-N7)-methyltransferase activity"/>
    <property type="evidence" value="ECO:0007669"/>
    <property type="project" value="UniProtKB-UniRule"/>
</dbReference>
<dbReference type="UniPathway" id="UPA00989"/>
<protein>
    <recommendedName>
        <fullName evidence="7">tRNA (guanine-N(7)-)-methyltransferase</fullName>
        <ecNumber evidence="7">2.1.1.33</ecNumber>
    </recommendedName>
    <alternativeName>
        <fullName evidence="7">tRNA (guanine(46)-N(7))-methyltransferase</fullName>
    </alternativeName>
    <alternativeName>
        <fullName evidence="7">tRNA(m7G46)-methyltransferase</fullName>
    </alternativeName>
</protein>
<sequence>MYNLLRKIALTLYRPFMKEKMKTFINKRLSQDFSDLKDEEYIWIHCSSVGEVNLSEDLVKKFHSISRKNILISVFTDTGYENAVKKYSDKKKIKVIYFPVDDKKKIDEILNKIKLKLLVLIETELWPNLINEVNEKNSRIIVVNGRISDRSYPRYKKLKFLLKSMLQKIDFFYMQSEIDKERIISLGADRNKTENVGNLKFSISLEKYSDNEKEEYKKFLNIGDRKVLVAGSTRTGEDEVILDVFKRLKNCVLIIVPRHLDRLSKIENLIKENNLTYVKYNDLENNTSIEKEDIILVDKMGVLRKLYSISDIAFVGGTLVNIGGHNLLEPLFYRKAVIFGKYTQNVVDIAKEILRRKIGFQVENVEEFVKAIETIENEKNSDEEINSFFEENRLIALNIVKRENLIMNNIKEEAKDLWKHFFHSEKSNYNIYMYKLLDYPEYIMYDNNVIKEKKSKWSEYFGNSNPIAVEIGTGSGNFMYQLAERNPNKNFIGLELRFKRLVLAAEKCKKRNIKNVVFLRKRGEELEDFLADNEISEMYINFPDPWEGTEKNRIIQERLFKTLDKIMKKDGMLYFKTDHDIYYNDVLELVEILDNYKIIYHTSDLHNSEKAENNIKTEFEQLFLHKHNKNINYIEIKKIV</sequence>
<keyword evidence="5 7" id="KW-0949">S-adenosyl-L-methionine</keyword>
<dbReference type="HOGENOM" id="CLU_427447_0_0_0"/>
<dbReference type="HAMAP" id="MF_01057">
    <property type="entry name" value="tRNA_methyltr_TrmB"/>
    <property type="match status" value="1"/>
</dbReference>
<evidence type="ECO:0000313" key="11">
    <source>
        <dbReference type="EMBL" id="EEO41080.1"/>
    </source>
</evidence>
<dbReference type="Pfam" id="PF02390">
    <property type="entry name" value="Methyltransf_4"/>
    <property type="match status" value="1"/>
</dbReference>
<dbReference type="Gene3D" id="3.40.50.150">
    <property type="entry name" value="Vaccinia Virus protein VP39"/>
    <property type="match status" value="1"/>
</dbReference>
<dbReference type="GO" id="GO:0009245">
    <property type="term" value="P:lipid A biosynthetic process"/>
    <property type="evidence" value="ECO:0007669"/>
    <property type="project" value="TreeGrafter"/>
</dbReference>
<evidence type="ECO:0000256" key="6">
    <source>
        <dbReference type="ARBA" id="ARBA00022694"/>
    </source>
</evidence>
<dbReference type="Proteomes" id="UP000004925">
    <property type="component" value="Unassembled WGS sequence"/>
</dbReference>
<dbReference type="FunFam" id="3.40.50.11720:FF:000001">
    <property type="entry name" value="3-deoxy-D-manno-octulosonic acid transferase"/>
    <property type="match status" value="1"/>
</dbReference>
<gene>
    <name evidence="7" type="primary">trmB</name>
    <name evidence="11" type="ORF">FSCG_01793</name>
</gene>
<comment type="pathway">
    <text evidence="7">tRNA modification; N(7)-methylguanine-tRNA biosynthesis.</text>
</comment>
<name>A0A0M1VX87_FUSVC</name>
<evidence type="ECO:0000256" key="1">
    <source>
        <dbReference type="ARBA" id="ARBA00000142"/>
    </source>
</evidence>
<evidence type="ECO:0000256" key="4">
    <source>
        <dbReference type="ARBA" id="ARBA00022679"/>
    </source>
</evidence>
<comment type="function">
    <text evidence="2 7">Catalyzes the formation of N(7)-methylguanine at position 46 (m7G46) in tRNA.</text>
</comment>
<dbReference type="eggNOG" id="COG0220">
    <property type="taxonomic scope" value="Bacteria"/>
</dbReference>
<feature type="binding site" evidence="7">
    <location>
        <begin position="617"/>
        <end position="620"/>
    </location>
    <ligand>
        <name>substrate</name>
    </ligand>
</feature>
<feature type="binding site" evidence="7">
    <location>
        <position position="578"/>
    </location>
    <ligand>
        <name>substrate</name>
    </ligand>
</feature>
<dbReference type="RefSeq" id="WP_008803504.1">
    <property type="nucleotide sequence ID" value="NZ_KQ235738.1"/>
</dbReference>
<dbReference type="Gene3D" id="3.40.50.11720">
    <property type="entry name" value="3-Deoxy-D-manno-octulosonic-acid transferase, N-terminal domain"/>
    <property type="match status" value="1"/>
</dbReference>
<comment type="similarity">
    <text evidence="7">Belongs to the class I-like SAM-binding methyltransferase superfamily. TrmB family.</text>
</comment>
<dbReference type="EC" id="2.1.1.33" evidence="7"/>
<feature type="site" description="Transition state stabilizer" evidence="9">
    <location>
        <position position="122"/>
    </location>
</feature>
<dbReference type="PROSITE" id="PS51625">
    <property type="entry name" value="SAM_MT_TRMB"/>
    <property type="match status" value="1"/>
</dbReference>
<keyword evidence="6 7" id="KW-0819">tRNA processing</keyword>
<evidence type="ECO:0000259" key="10">
    <source>
        <dbReference type="Pfam" id="PF04413"/>
    </source>
</evidence>
<dbReference type="eggNOG" id="COG1519">
    <property type="taxonomic scope" value="Bacteria"/>
</dbReference>
<feature type="binding site" evidence="7">
    <location>
        <position position="544"/>
    </location>
    <ligand>
        <name>S-adenosyl-L-methionine</name>
        <dbReference type="ChEBI" id="CHEBI:59789"/>
    </ligand>
</feature>
<evidence type="ECO:0000256" key="9">
    <source>
        <dbReference type="PIRSR" id="PIRSR639901-2"/>
    </source>
</evidence>
<feature type="binding site" evidence="7">
    <location>
        <position position="470"/>
    </location>
    <ligand>
        <name>S-adenosyl-L-methionine</name>
        <dbReference type="ChEBI" id="CHEBI:59789"/>
    </ligand>
</feature>
<dbReference type="InterPro" id="IPR039901">
    <property type="entry name" value="Kdotransferase"/>
</dbReference>
<reference evidence="11 12" key="1">
    <citation type="submission" date="2011-10" db="EMBL/GenBank/DDBJ databases">
        <title>The Genome Sequence of Fusobacterium sp. 4_1_13.</title>
        <authorList>
            <consortium name="The Broad Institute Genome Sequencing Platform"/>
            <person name="Earl A."/>
            <person name="Ward D."/>
            <person name="Feldgarden M."/>
            <person name="Gevers D."/>
            <person name="Strauss J."/>
            <person name="Ambrose C."/>
            <person name="Allen-Vercoe E."/>
            <person name="Young S.K."/>
            <person name="Zeng Q."/>
            <person name="Gargeya S."/>
            <person name="Fitzgerald M."/>
            <person name="Haas B."/>
            <person name="Abouelleil A."/>
            <person name="Alvarado L."/>
            <person name="Arachchi H.M."/>
            <person name="Berlin A."/>
            <person name="Brown A."/>
            <person name="Chapman S.B."/>
            <person name="Chen Z."/>
            <person name="Dunbar C."/>
            <person name="Freedman E."/>
            <person name="Gearin G."/>
            <person name="Goldberg J."/>
            <person name="Griggs A."/>
            <person name="Gujja S."/>
            <person name="Heiman D."/>
            <person name="Howarth C."/>
            <person name="Larson L."/>
            <person name="Lui A."/>
            <person name="MacDonald P.J."/>
            <person name="Montmayeur A."/>
            <person name="Murphy C."/>
            <person name="Neiman D."/>
            <person name="Pearson M."/>
            <person name="Priest M."/>
            <person name="Roberts A."/>
            <person name="Saif S."/>
            <person name="Shea T."/>
            <person name="Shenoy N."/>
            <person name="Sisk P."/>
            <person name="Stolte C."/>
            <person name="Sykes S."/>
            <person name="Wortman J."/>
            <person name="Nusbaum C."/>
            <person name="Birren B."/>
        </authorList>
    </citation>
    <scope>NUCLEOTIDE SEQUENCE [LARGE SCALE GENOMIC DNA]</scope>
    <source>
        <strain evidence="11 12">4_1_13</strain>
    </source>
</reference>
<comment type="caution">
    <text evidence="7">Lacks conserved residue(s) required for the propagation of feature annotation.</text>
</comment>
<dbReference type="SUPFAM" id="SSF53756">
    <property type="entry name" value="UDP-Glycosyltransferase/glycogen phosphorylase"/>
    <property type="match status" value="1"/>
</dbReference>
<dbReference type="InterPro" id="IPR038107">
    <property type="entry name" value="Glycos_transf_N_sf"/>
</dbReference>
<dbReference type="Pfam" id="PF04413">
    <property type="entry name" value="Glycos_transf_N"/>
    <property type="match status" value="1"/>
</dbReference>
<comment type="caution">
    <text evidence="11">The sequence shown here is derived from an EMBL/GenBank/DDBJ whole genome shotgun (WGS) entry which is preliminary data.</text>
</comment>
<evidence type="ECO:0000313" key="12">
    <source>
        <dbReference type="Proteomes" id="UP000004925"/>
    </source>
</evidence>
<feature type="site" description="Transition state stabilizer" evidence="9">
    <location>
        <position position="200"/>
    </location>
</feature>
<accession>A0A0M1VX87</accession>
<dbReference type="InterPro" id="IPR055361">
    <property type="entry name" value="tRNA_methyltr_TrmB_bact"/>
</dbReference>
<organism evidence="11 12">
    <name type="scientific">Fusobacterium vincentii 4_1_13</name>
    <dbReference type="NCBI Taxonomy" id="469606"/>
    <lineage>
        <taxon>Bacteria</taxon>
        <taxon>Fusobacteriati</taxon>
        <taxon>Fusobacteriota</taxon>
        <taxon>Fusobacteriia</taxon>
        <taxon>Fusobacteriales</taxon>
        <taxon>Fusobacteriaceae</taxon>
        <taxon>Fusobacterium</taxon>
    </lineage>
</organism>